<feature type="region of interest" description="Disordered" evidence="7">
    <location>
        <begin position="419"/>
        <end position="494"/>
    </location>
</feature>
<feature type="domain" description="LysM" evidence="8">
    <location>
        <begin position="373"/>
        <end position="416"/>
    </location>
</feature>
<feature type="domain" description="LysM" evidence="8">
    <location>
        <begin position="256"/>
        <end position="300"/>
    </location>
</feature>
<dbReference type="Gene3D" id="1.10.530.10">
    <property type="match status" value="1"/>
</dbReference>
<dbReference type="AlphaFoldDB" id="A0A2I1K416"/>
<dbReference type="GO" id="GO:0004040">
    <property type="term" value="F:amidase activity"/>
    <property type="evidence" value="ECO:0007669"/>
    <property type="project" value="InterPro"/>
</dbReference>
<evidence type="ECO:0000256" key="6">
    <source>
        <dbReference type="SAM" id="Coils"/>
    </source>
</evidence>
<dbReference type="Proteomes" id="UP000234384">
    <property type="component" value="Unassembled WGS sequence"/>
</dbReference>
<gene>
    <name evidence="9" type="ORF">CYJ57_02580</name>
</gene>
<dbReference type="Pfam" id="PF01832">
    <property type="entry name" value="Glucosaminidase"/>
    <property type="match status" value="1"/>
</dbReference>
<dbReference type="InterPro" id="IPR018392">
    <property type="entry name" value="LysM"/>
</dbReference>
<organism evidence="9 10">
    <name type="scientific">Falseniella ignava</name>
    <dbReference type="NCBI Taxonomy" id="137730"/>
    <lineage>
        <taxon>Bacteria</taxon>
        <taxon>Bacillati</taxon>
        <taxon>Bacillota</taxon>
        <taxon>Bacilli</taxon>
        <taxon>Lactobacillales</taxon>
        <taxon>Aerococcaceae</taxon>
        <taxon>Falseniella</taxon>
    </lineage>
</organism>
<evidence type="ECO:0000256" key="5">
    <source>
        <dbReference type="ARBA" id="ARBA00032108"/>
    </source>
</evidence>
<feature type="compositionally biased region" description="Polar residues" evidence="7">
    <location>
        <begin position="363"/>
        <end position="373"/>
    </location>
</feature>
<dbReference type="InterPro" id="IPR036779">
    <property type="entry name" value="LysM_dom_sf"/>
</dbReference>
<reference evidence="9 10" key="1">
    <citation type="submission" date="2017-12" db="EMBL/GenBank/DDBJ databases">
        <title>Phylogenetic diversity of female urinary microbiome.</title>
        <authorList>
            <person name="Thomas-White K."/>
            <person name="Wolfe A.J."/>
        </authorList>
    </citation>
    <scope>NUCLEOTIDE SEQUENCE [LARGE SCALE GENOMIC DNA]</scope>
    <source>
        <strain evidence="9 10">UMB0898</strain>
    </source>
</reference>
<sequence>MRTRRSIHKYQQRKKSMKRMATFNTGLALLSAACIAPAHYQQAGHVLTVHAQKLSPAQFLNLVADSAKRIAANNDLYASVMIAQAALESAWGNSTLAKAPNHNLFGIKGKYEGQSVEMPTLEDNGEGEYYQINDHFRKYDEYAESLEDYARLLTGGHDSSDWRYNFYAGARRSNTQSYHDATKHLTGRYATDTRYGPKLDSIIKMYNLTRYDVVDTTAIAERQIKAEEEQKRLAEQQRQLELRQAQNQTSSNSTGVTYVVQPGDGLYRIASAHGMTLNQLLAQTGFNINTVIHPGQVLNLGTAAKPVQPAAPSESKPATESNENKVNTEKINQTPAPSASAPQATPKPIVPATPAPAAPRPSQGVSTPRVTQGTYVVQRGQGLYTIARQNGMTLNELMQMNGLTSYLIHPGQVLKVKGQTPTVSSASSKETAPTTQETVTENKVTPNVPETSNTATAPNYTQPVVESTPVVEEAESKAPAAPAESTPSTTQSHVVQAGDTLYGISMRYGVDVHQLIANNQGSSLIHVGQVINF</sequence>
<feature type="domain" description="LysM" evidence="8">
    <location>
        <begin position="491"/>
        <end position="533"/>
    </location>
</feature>
<keyword evidence="3" id="KW-0081">Bacteriolytic enzyme</keyword>
<dbReference type="PROSITE" id="PS51782">
    <property type="entry name" value="LYSM"/>
    <property type="match status" value="3"/>
</dbReference>
<dbReference type="OrthoDB" id="2155627at2"/>
<evidence type="ECO:0000256" key="2">
    <source>
        <dbReference type="ARBA" id="ARBA00022529"/>
    </source>
</evidence>
<protein>
    <recommendedName>
        <fullName evidence="5">Peptidoglycan hydrolase</fullName>
    </recommendedName>
</protein>
<dbReference type="RefSeq" id="WP_101953953.1">
    <property type="nucleotide sequence ID" value="NZ_PKHE01000004.1"/>
</dbReference>
<feature type="compositionally biased region" description="Pro residues" evidence="7">
    <location>
        <begin position="348"/>
        <end position="359"/>
    </location>
</feature>
<evidence type="ECO:0000256" key="7">
    <source>
        <dbReference type="SAM" id="MobiDB-lite"/>
    </source>
</evidence>
<dbReference type="CDD" id="cd00118">
    <property type="entry name" value="LysM"/>
    <property type="match status" value="3"/>
</dbReference>
<dbReference type="Gene3D" id="3.10.350.10">
    <property type="entry name" value="LysM domain"/>
    <property type="match status" value="3"/>
</dbReference>
<keyword evidence="4" id="KW-0378">Hydrolase</keyword>
<dbReference type="InterPro" id="IPR002901">
    <property type="entry name" value="MGlyc_endo_b_GlcNAc-like_dom"/>
</dbReference>
<dbReference type="PANTHER" id="PTHR33308">
    <property type="entry name" value="PEPTIDOGLYCAN HYDROLASE FLGJ"/>
    <property type="match status" value="1"/>
</dbReference>
<accession>A0A2I1K416</accession>
<keyword evidence="6" id="KW-0175">Coiled coil</keyword>
<name>A0A2I1K416_9LACT</name>
<dbReference type="EMBL" id="PKHE01000004">
    <property type="protein sequence ID" value="PKY90337.1"/>
    <property type="molecule type" value="Genomic_DNA"/>
</dbReference>
<comment type="similarity">
    <text evidence="1">Belongs to the glycosyl hydrolase 73 family.</text>
</comment>
<evidence type="ECO:0000256" key="3">
    <source>
        <dbReference type="ARBA" id="ARBA00022638"/>
    </source>
</evidence>
<keyword evidence="2" id="KW-0929">Antimicrobial</keyword>
<feature type="coiled-coil region" evidence="6">
    <location>
        <begin position="217"/>
        <end position="246"/>
    </location>
</feature>
<evidence type="ECO:0000313" key="10">
    <source>
        <dbReference type="Proteomes" id="UP000234384"/>
    </source>
</evidence>
<dbReference type="InterPro" id="IPR051056">
    <property type="entry name" value="Glycosyl_Hydrolase_73"/>
</dbReference>
<evidence type="ECO:0000313" key="9">
    <source>
        <dbReference type="EMBL" id="PKY90337.1"/>
    </source>
</evidence>
<dbReference type="GO" id="GO:0042742">
    <property type="term" value="P:defense response to bacterium"/>
    <property type="evidence" value="ECO:0007669"/>
    <property type="project" value="UniProtKB-KW"/>
</dbReference>
<dbReference type="SUPFAM" id="SSF54106">
    <property type="entry name" value="LysM domain"/>
    <property type="match status" value="3"/>
</dbReference>
<evidence type="ECO:0000259" key="8">
    <source>
        <dbReference type="PROSITE" id="PS51782"/>
    </source>
</evidence>
<dbReference type="Pfam" id="PF01476">
    <property type="entry name" value="LysM"/>
    <property type="match status" value="3"/>
</dbReference>
<proteinExistence type="inferred from homology"/>
<dbReference type="GO" id="GO:0031640">
    <property type="term" value="P:killing of cells of another organism"/>
    <property type="evidence" value="ECO:0007669"/>
    <property type="project" value="UniProtKB-KW"/>
</dbReference>
<dbReference type="SMART" id="SM00047">
    <property type="entry name" value="LYZ2"/>
    <property type="match status" value="1"/>
</dbReference>
<evidence type="ECO:0000256" key="4">
    <source>
        <dbReference type="ARBA" id="ARBA00022801"/>
    </source>
</evidence>
<dbReference type="SMART" id="SM00257">
    <property type="entry name" value="LysM"/>
    <property type="match status" value="3"/>
</dbReference>
<dbReference type="PROSITE" id="PS51257">
    <property type="entry name" value="PROKAR_LIPOPROTEIN"/>
    <property type="match status" value="1"/>
</dbReference>
<dbReference type="Gene3D" id="4.10.80.30">
    <property type="entry name" value="DNA polymerase, domain 6"/>
    <property type="match status" value="1"/>
</dbReference>
<feature type="compositionally biased region" description="Polar residues" evidence="7">
    <location>
        <begin position="419"/>
        <end position="465"/>
    </location>
</feature>
<dbReference type="PANTHER" id="PTHR33308:SF9">
    <property type="entry name" value="PEPTIDOGLYCAN HYDROLASE FLGJ"/>
    <property type="match status" value="1"/>
</dbReference>
<feature type="region of interest" description="Disordered" evidence="7">
    <location>
        <begin position="304"/>
        <end position="373"/>
    </location>
</feature>
<comment type="caution">
    <text evidence="9">The sequence shown here is derived from an EMBL/GenBank/DDBJ whole genome shotgun (WGS) entry which is preliminary data.</text>
</comment>
<feature type="compositionally biased region" description="Low complexity" evidence="7">
    <location>
        <begin position="333"/>
        <end position="347"/>
    </location>
</feature>
<evidence type="ECO:0000256" key="1">
    <source>
        <dbReference type="ARBA" id="ARBA00010266"/>
    </source>
</evidence>
<feature type="compositionally biased region" description="Low complexity" evidence="7">
    <location>
        <begin position="477"/>
        <end position="490"/>
    </location>
</feature>